<proteinExistence type="predicted"/>
<dbReference type="RefSeq" id="WP_237871173.1">
    <property type="nucleotide sequence ID" value="NZ_JAKLTR010000005.1"/>
</dbReference>
<evidence type="ECO:0000313" key="2">
    <source>
        <dbReference type="EMBL" id="MCG2614601.1"/>
    </source>
</evidence>
<reference evidence="2" key="1">
    <citation type="submission" date="2022-01" db="EMBL/GenBank/DDBJ databases">
        <authorList>
            <person name="Jo J.-H."/>
            <person name="Im W.-T."/>
        </authorList>
    </citation>
    <scope>NUCLEOTIDE SEQUENCE</scope>
    <source>
        <strain evidence="2">NA20</strain>
    </source>
</reference>
<comment type="caution">
    <text evidence="2">The sequence shown here is derived from an EMBL/GenBank/DDBJ whole genome shotgun (WGS) entry which is preliminary data.</text>
</comment>
<organism evidence="2 3">
    <name type="scientific">Terrimonas ginsenosidimutans</name>
    <dbReference type="NCBI Taxonomy" id="2908004"/>
    <lineage>
        <taxon>Bacteria</taxon>
        <taxon>Pseudomonadati</taxon>
        <taxon>Bacteroidota</taxon>
        <taxon>Chitinophagia</taxon>
        <taxon>Chitinophagales</taxon>
        <taxon>Chitinophagaceae</taxon>
        <taxon>Terrimonas</taxon>
    </lineage>
</organism>
<keyword evidence="3" id="KW-1185">Reference proteome</keyword>
<evidence type="ECO:0000256" key="1">
    <source>
        <dbReference type="SAM" id="SignalP"/>
    </source>
</evidence>
<evidence type="ECO:0000313" key="3">
    <source>
        <dbReference type="Proteomes" id="UP001165367"/>
    </source>
</evidence>
<keyword evidence="1" id="KW-0732">Signal</keyword>
<sequence>MNRKLSLLALLLCCFFSETFAHALWIETSSTGKKGTAQEIRVFFGEFSEGYAAATPTSKWFSDTRSFSLIVTTPDGQEIKLTPTQQPQYFSATFTPDKDGVYAVRLHHVVKDVYHGNRLDYNSSALVHVGTAAAALLPFSNIGVSADGKAGFKKDQSVSISAFLDGKPAAKAEVEVVAPNGWSKKLFTDSTGTANFKPLWPGKYNLEFTRSDKKAGQHEGKPYETEWRGANSVIEVK</sequence>
<accession>A0ABS9KQJ0</accession>
<protein>
    <submittedName>
        <fullName evidence="2">DUF4198 domain-containing protein</fullName>
    </submittedName>
</protein>
<feature type="chain" id="PRO_5046819787" evidence="1">
    <location>
        <begin position="24"/>
        <end position="237"/>
    </location>
</feature>
<dbReference type="Proteomes" id="UP001165367">
    <property type="component" value="Unassembled WGS sequence"/>
</dbReference>
<gene>
    <name evidence="2" type="ORF">LZZ85_09925</name>
</gene>
<dbReference type="EMBL" id="JAKLTR010000005">
    <property type="protein sequence ID" value="MCG2614601.1"/>
    <property type="molecule type" value="Genomic_DNA"/>
</dbReference>
<name>A0ABS9KQJ0_9BACT</name>
<feature type="signal peptide" evidence="1">
    <location>
        <begin position="1"/>
        <end position="23"/>
    </location>
</feature>
<dbReference type="SUPFAM" id="SSF49478">
    <property type="entry name" value="Cna protein B-type domain"/>
    <property type="match status" value="1"/>
</dbReference>